<evidence type="ECO:0000313" key="3">
    <source>
        <dbReference type="EMBL" id="QRO49092.1"/>
    </source>
</evidence>
<evidence type="ECO:0000256" key="1">
    <source>
        <dbReference type="ARBA" id="ARBA00007637"/>
    </source>
</evidence>
<proteinExistence type="inferred from homology"/>
<dbReference type="Pfam" id="PF01370">
    <property type="entry name" value="Epimerase"/>
    <property type="match status" value="1"/>
</dbReference>
<dbReference type="RefSeq" id="WP_027201176.1">
    <property type="nucleotide sequence ID" value="NZ_CAJKXH010000020.1"/>
</dbReference>
<accession>A0ABX7H3Y2</accession>
<organism evidence="3 4">
    <name type="scientific">Butyricimonas virosa</name>
    <dbReference type="NCBI Taxonomy" id="544645"/>
    <lineage>
        <taxon>Bacteria</taxon>
        <taxon>Pseudomonadati</taxon>
        <taxon>Bacteroidota</taxon>
        <taxon>Bacteroidia</taxon>
        <taxon>Bacteroidales</taxon>
        <taxon>Odoribacteraceae</taxon>
        <taxon>Butyricimonas</taxon>
    </lineage>
</organism>
<feature type="domain" description="NAD-dependent epimerase/dehydratase" evidence="2">
    <location>
        <begin position="3"/>
        <end position="228"/>
    </location>
</feature>
<keyword evidence="4" id="KW-1185">Reference proteome</keyword>
<dbReference type="Proteomes" id="UP000654720">
    <property type="component" value="Chromosome"/>
</dbReference>
<dbReference type="GeneID" id="93098253"/>
<reference evidence="3 4" key="1">
    <citation type="submission" date="2021-02" db="EMBL/GenBank/DDBJ databases">
        <title>FDA dAtabase for Regulatory Grade micrObial Sequences (FDA-ARGOS): Supporting development and validation of Infectious Disease Dx tests.</title>
        <authorList>
            <person name="Carlson P."/>
            <person name="Fischbach M."/>
            <person name="Hastie J."/>
            <person name="Bilen M."/>
            <person name="Cheng A."/>
            <person name="Tallon L."/>
            <person name="Sadzewicz L."/>
            <person name="Zhao X."/>
            <person name="Boylan J."/>
            <person name="Ott S."/>
            <person name="Bowen H."/>
            <person name="Vavikolanu K."/>
            <person name="Mehta A."/>
            <person name="Aluvathingal J."/>
            <person name="Nadendla S."/>
            <person name="Yan Y."/>
            <person name="Sichtig H."/>
        </authorList>
    </citation>
    <scope>NUCLEOTIDE SEQUENCE [LARGE SCALE GENOMIC DNA]</scope>
    <source>
        <strain evidence="3 4">FDAARGOS_1229</strain>
    </source>
</reference>
<dbReference type="InterPro" id="IPR001509">
    <property type="entry name" value="Epimerase_deHydtase"/>
</dbReference>
<dbReference type="PANTHER" id="PTHR43000">
    <property type="entry name" value="DTDP-D-GLUCOSE 4,6-DEHYDRATASE-RELATED"/>
    <property type="match status" value="1"/>
</dbReference>
<comment type="similarity">
    <text evidence="1">Belongs to the NAD(P)-dependent epimerase/dehydratase family.</text>
</comment>
<gene>
    <name evidence="3" type="ORF">I6J59_14345</name>
</gene>
<dbReference type="InterPro" id="IPR036291">
    <property type="entry name" value="NAD(P)-bd_dom_sf"/>
</dbReference>
<evidence type="ECO:0000259" key="2">
    <source>
        <dbReference type="Pfam" id="PF01370"/>
    </source>
</evidence>
<dbReference type="SUPFAM" id="SSF51735">
    <property type="entry name" value="NAD(P)-binding Rossmann-fold domains"/>
    <property type="match status" value="1"/>
</dbReference>
<dbReference type="Gene3D" id="3.40.50.720">
    <property type="entry name" value="NAD(P)-binding Rossmann-like Domain"/>
    <property type="match status" value="1"/>
</dbReference>
<dbReference type="EMBL" id="CP069450">
    <property type="protein sequence ID" value="QRO49092.1"/>
    <property type="molecule type" value="Genomic_DNA"/>
</dbReference>
<protein>
    <submittedName>
        <fullName evidence="3">NAD(P)-dependent oxidoreductase</fullName>
    </submittedName>
</protein>
<sequence>MKIFITGASGFIGSYLLHILVEQKHKVLSLKREFSDLYRVADIKDSVTWVNIESDWEGEVIAFQPDVIFNLAWNGVGASQRTNWDEQLRNIVTQQMLLNIATMCNTKKFIGIGSQAEYGAFENKIDETYHVHPNSAYGAVKNASFVLMRTFCELNGIEWYWFRVFPCFGPMEADNWLIPSLIKNICSSSEMDLTPGEQRLAYLYVEEVAKSIASVLNVIGKSGIYNICSDNLISLKDLVIKIKDKINPLFKLNFGALPYRPGQCMYMVGDTKRLAENMYKIDTSDFERHLEETIDYYLKYYKYGYR</sequence>
<name>A0ABX7H3Y2_9BACT</name>
<evidence type="ECO:0000313" key="4">
    <source>
        <dbReference type="Proteomes" id="UP000654720"/>
    </source>
</evidence>